<dbReference type="PANTHER" id="PTHR37817">
    <property type="entry name" value="N-ACETYLTRANSFERASE EIS"/>
    <property type="match status" value="1"/>
</dbReference>
<evidence type="ECO:0000313" key="4">
    <source>
        <dbReference type="Proteomes" id="UP000518300"/>
    </source>
</evidence>
<proteinExistence type="predicted"/>
<dbReference type="Proteomes" id="UP000518300">
    <property type="component" value="Unassembled WGS sequence"/>
</dbReference>
<feature type="region of interest" description="Disordered" evidence="1">
    <location>
        <begin position="43"/>
        <end position="81"/>
    </location>
</feature>
<organism evidence="3 4">
    <name type="scientific">Pyxidicoccus fallax</name>
    <dbReference type="NCBI Taxonomy" id="394095"/>
    <lineage>
        <taxon>Bacteria</taxon>
        <taxon>Pseudomonadati</taxon>
        <taxon>Myxococcota</taxon>
        <taxon>Myxococcia</taxon>
        <taxon>Myxococcales</taxon>
        <taxon>Cystobacterineae</taxon>
        <taxon>Myxococcaceae</taxon>
        <taxon>Pyxidicoccus</taxon>
    </lineage>
</organism>
<dbReference type="Gene3D" id="3.40.630.30">
    <property type="match status" value="2"/>
</dbReference>
<feature type="domain" description="N-acetyltransferase" evidence="2">
    <location>
        <begin position="76"/>
        <end position="217"/>
    </location>
</feature>
<dbReference type="InterPro" id="IPR036527">
    <property type="entry name" value="SCP2_sterol-bd_dom_sf"/>
</dbReference>
<dbReference type="InterPro" id="IPR025559">
    <property type="entry name" value="Eis_dom"/>
</dbReference>
<dbReference type="GO" id="GO:0034069">
    <property type="term" value="F:aminoglycoside N-acetyltransferase activity"/>
    <property type="evidence" value="ECO:0007669"/>
    <property type="project" value="TreeGrafter"/>
</dbReference>
<feature type="compositionally biased region" description="Basic and acidic residues" evidence="1">
    <location>
        <begin position="70"/>
        <end position="81"/>
    </location>
</feature>
<dbReference type="GO" id="GO:0030649">
    <property type="term" value="P:aminoglycoside antibiotic catabolic process"/>
    <property type="evidence" value="ECO:0007669"/>
    <property type="project" value="TreeGrafter"/>
</dbReference>
<dbReference type="AlphaFoldDB" id="A0A848LU79"/>
<dbReference type="Pfam" id="PF13530">
    <property type="entry name" value="SCP2_2"/>
    <property type="match status" value="1"/>
</dbReference>
<dbReference type="Pfam" id="PF17668">
    <property type="entry name" value="Acetyltransf_17"/>
    <property type="match status" value="1"/>
</dbReference>
<keyword evidence="4" id="KW-1185">Reference proteome</keyword>
<dbReference type="InterPro" id="IPR051554">
    <property type="entry name" value="Acetyltransferase_Eis"/>
</dbReference>
<name>A0A848LU79_9BACT</name>
<comment type="caution">
    <text evidence="3">The sequence shown here is derived from an EMBL/GenBank/DDBJ whole genome shotgun (WGS) entry which is preliminary data.</text>
</comment>
<keyword evidence="3" id="KW-0808">Transferase</keyword>
<evidence type="ECO:0000259" key="2">
    <source>
        <dbReference type="PROSITE" id="PS51186"/>
    </source>
</evidence>
<evidence type="ECO:0000256" key="1">
    <source>
        <dbReference type="SAM" id="MobiDB-lite"/>
    </source>
</evidence>
<dbReference type="SUPFAM" id="SSF55718">
    <property type="entry name" value="SCP-like"/>
    <property type="match status" value="1"/>
</dbReference>
<accession>A0A848LU79</accession>
<dbReference type="SUPFAM" id="SSF55729">
    <property type="entry name" value="Acyl-CoA N-acyltransferases (Nat)"/>
    <property type="match status" value="1"/>
</dbReference>
<evidence type="ECO:0000313" key="3">
    <source>
        <dbReference type="EMBL" id="NMO21043.1"/>
    </source>
</evidence>
<dbReference type="Pfam" id="PF13527">
    <property type="entry name" value="Acetyltransf_9"/>
    <property type="match status" value="1"/>
</dbReference>
<protein>
    <submittedName>
        <fullName evidence="3">GNAT family N-acetyltransferase</fullName>
    </submittedName>
</protein>
<sequence>MPDARGGRTPLSRQADSRAISAAESGAGAIHVWRTGRRLPPCFDAGVRPSSGRRRSIHERDRLAPGGTHVETKPGDFGPPRDEQELAAAADIMMQSYAMTPADATAWAKRAGPAPLRLLREGGQVVGTLVAIPMGQWYGGRDVPIIGVGGVGVSPVHRGQGTATRLMQSVLREARESGAPLSALYPATQPLYRRVGYEHAGARYEIRVKVPMIDVQERTLVLRAIEERDAEAITACYQRMARARHGWLARGSYVWERVRAPRAGMALGYLVEGSSGVEGYVYLVRKQTTGWNQELIASDLVATTPAAARRLLSFLGDHRSLAAEAVWFGGADDPLLLLLREQSYSVKLDMHWMIRVLDVAKALEARGWPQGLSGALHLEVEDDLFPENRGRFVLEVSDGVGRVKRGGDGRMRMHVRGLSSLYTGFHSAEALRATGALEADDASVRTAVGLFSGPQPTLRDMF</sequence>
<dbReference type="Gene3D" id="3.30.1050.10">
    <property type="entry name" value="SCP2 sterol-binding domain"/>
    <property type="match status" value="1"/>
</dbReference>
<gene>
    <name evidence="3" type="ORF">HG543_40275</name>
</gene>
<dbReference type="PANTHER" id="PTHR37817:SF1">
    <property type="entry name" value="N-ACETYLTRANSFERASE EIS"/>
    <property type="match status" value="1"/>
</dbReference>
<dbReference type="PROSITE" id="PS51186">
    <property type="entry name" value="GNAT"/>
    <property type="match status" value="1"/>
</dbReference>
<dbReference type="InterPro" id="IPR000182">
    <property type="entry name" value="GNAT_dom"/>
</dbReference>
<dbReference type="InterPro" id="IPR016181">
    <property type="entry name" value="Acyl_CoA_acyltransferase"/>
</dbReference>
<dbReference type="EMBL" id="JABBJJ010000290">
    <property type="protein sequence ID" value="NMO21043.1"/>
    <property type="molecule type" value="Genomic_DNA"/>
</dbReference>
<reference evidence="3 4" key="1">
    <citation type="submission" date="2020-04" db="EMBL/GenBank/DDBJ databases">
        <title>Draft genome of Pyxidicoccus fallax type strain.</title>
        <authorList>
            <person name="Whitworth D.E."/>
        </authorList>
    </citation>
    <scope>NUCLEOTIDE SEQUENCE [LARGE SCALE GENOMIC DNA]</scope>
    <source>
        <strain evidence="3 4">DSM 14698</strain>
    </source>
</reference>
<dbReference type="InterPro" id="IPR041380">
    <property type="entry name" value="Acetyltransf_17"/>
</dbReference>